<dbReference type="OrthoDB" id="4850044at2"/>
<accession>A0A372IQ53</accession>
<reference evidence="2 3" key="1">
    <citation type="submission" date="2018-08" db="EMBL/GenBank/DDBJ databases">
        <title>Acidipila sp. 4G-K13, an acidobacterium isolated from forest soil.</title>
        <authorList>
            <person name="Gao Z.-H."/>
            <person name="Qiu L.-H."/>
        </authorList>
    </citation>
    <scope>NUCLEOTIDE SEQUENCE [LARGE SCALE GENOMIC DNA]</scope>
    <source>
        <strain evidence="2 3">4G-K13</strain>
    </source>
</reference>
<dbReference type="EMBL" id="QVQT01000003">
    <property type="protein sequence ID" value="RFU16899.1"/>
    <property type="molecule type" value="Genomic_DNA"/>
</dbReference>
<evidence type="ECO:0000313" key="3">
    <source>
        <dbReference type="Proteomes" id="UP000264702"/>
    </source>
</evidence>
<evidence type="ECO:0000259" key="1">
    <source>
        <dbReference type="Pfam" id="PF00557"/>
    </source>
</evidence>
<comment type="caution">
    <text evidence="2">The sequence shown here is derived from an EMBL/GenBank/DDBJ whole genome shotgun (WGS) entry which is preliminary data.</text>
</comment>
<dbReference type="PANTHER" id="PTHR46112:SF3">
    <property type="entry name" value="AMINOPEPTIDASE YPDF"/>
    <property type="match status" value="1"/>
</dbReference>
<gene>
    <name evidence="2" type="ORF">D0Y96_09185</name>
</gene>
<dbReference type="InterPro" id="IPR036005">
    <property type="entry name" value="Creatinase/aminopeptidase-like"/>
</dbReference>
<dbReference type="InterPro" id="IPR029149">
    <property type="entry name" value="Creatin/AminoP/Spt16_N"/>
</dbReference>
<dbReference type="Pfam" id="PF00557">
    <property type="entry name" value="Peptidase_M24"/>
    <property type="match status" value="1"/>
</dbReference>
<dbReference type="AlphaFoldDB" id="A0A372IQ53"/>
<protein>
    <submittedName>
        <fullName evidence="2">M24 family metallopeptidase</fullName>
    </submittedName>
</protein>
<keyword evidence="3" id="KW-1185">Reference proteome</keyword>
<sequence>MQSAQATPAPAPAIADNRLEIAEKEARLAAFLDRNGLSAVLLARHPNLAWITAGQVEARVGGGDAAVCSVLLTRDGRRYCITPANEAPRMAAEEFNGLFYEPVLYPWIADRTAELARELAGDGKIGSDLPREGFETVNLASLRTPLLAPEIDRFHALGAKTAEITTQALQDLEPGVTEDEMAARVAAALLAVHITPTVLLMAVDERIYRYKHAVPRGAVLKRYGMLNLCARQHGLIVSITRFVHFGAPPAELAANFVHSAAINAKLHHATRKGATASEIYTAAERAYAEAGAAEDIALHHQGGAAGYGEREWLITPGATTVVEDPEVFAYNPSLRGAKAEDTVVLRNGAIELLTATPELPFIETEVGGRVYRSADLLVR</sequence>
<dbReference type="InterPro" id="IPR000994">
    <property type="entry name" value="Pept_M24"/>
</dbReference>
<dbReference type="RefSeq" id="WP_117299068.1">
    <property type="nucleotide sequence ID" value="NZ_QVQT02000003.1"/>
</dbReference>
<evidence type="ECO:0000313" key="2">
    <source>
        <dbReference type="EMBL" id="RFU16899.1"/>
    </source>
</evidence>
<dbReference type="Proteomes" id="UP000264702">
    <property type="component" value="Unassembled WGS sequence"/>
</dbReference>
<dbReference type="CDD" id="cd01066">
    <property type="entry name" value="APP_MetAP"/>
    <property type="match status" value="1"/>
</dbReference>
<dbReference type="InterPro" id="IPR050659">
    <property type="entry name" value="Peptidase_M24B"/>
</dbReference>
<dbReference type="PANTHER" id="PTHR46112">
    <property type="entry name" value="AMINOPEPTIDASE"/>
    <property type="match status" value="1"/>
</dbReference>
<organism evidence="2 3">
    <name type="scientific">Paracidobacterium acidisoli</name>
    <dbReference type="NCBI Taxonomy" id="2303751"/>
    <lineage>
        <taxon>Bacteria</taxon>
        <taxon>Pseudomonadati</taxon>
        <taxon>Acidobacteriota</taxon>
        <taxon>Terriglobia</taxon>
        <taxon>Terriglobales</taxon>
        <taxon>Acidobacteriaceae</taxon>
        <taxon>Paracidobacterium</taxon>
    </lineage>
</organism>
<dbReference type="SUPFAM" id="SSF55920">
    <property type="entry name" value="Creatinase/aminopeptidase"/>
    <property type="match status" value="1"/>
</dbReference>
<feature type="domain" description="Peptidase M24" evidence="1">
    <location>
        <begin position="158"/>
        <end position="345"/>
    </location>
</feature>
<dbReference type="SUPFAM" id="SSF53092">
    <property type="entry name" value="Creatinase/prolidase N-terminal domain"/>
    <property type="match status" value="1"/>
</dbReference>
<name>A0A372IQ53_9BACT</name>
<dbReference type="Gene3D" id="3.90.230.10">
    <property type="entry name" value="Creatinase/methionine aminopeptidase superfamily"/>
    <property type="match status" value="1"/>
</dbReference>
<proteinExistence type="predicted"/>